<keyword evidence="1" id="KW-0805">Transcription regulation</keyword>
<dbReference type="InterPro" id="IPR036390">
    <property type="entry name" value="WH_DNA-bd_sf"/>
</dbReference>
<organism evidence="7 8">
    <name type="scientific">Microbacterium capsulatum</name>
    <dbReference type="NCBI Taxonomy" id="3041921"/>
    <lineage>
        <taxon>Bacteria</taxon>
        <taxon>Bacillati</taxon>
        <taxon>Actinomycetota</taxon>
        <taxon>Actinomycetes</taxon>
        <taxon>Micrococcales</taxon>
        <taxon>Microbacteriaceae</taxon>
        <taxon>Microbacterium</taxon>
    </lineage>
</organism>
<dbReference type="RefSeq" id="WP_308488774.1">
    <property type="nucleotide sequence ID" value="NZ_JAVFCB010000004.1"/>
</dbReference>
<dbReference type="SUPFAM" id="SSF46785">
    <property type="entry name" value="Winged helix' DNA-binding domain"/>
    <property type="match status" value="1"/>
</dbReference>
<dbReference type="SUPFAM" id="SSF55781">
    <property type="entry name" value="GAF domain-like"/>
    <property type="match status" value="1"/>
</dbReference>
<evidence type="ECO:0000259" key="5">
    <source>
        <dbReference type="PROSITE" id="PS51077"/>
    </source>
</evidence>
<dbReference type="InterPro" id="IPR050707">
    <property type="entry name" value="HTH_MetabolicPath_Reg"/>
</dbReference>
<name>A0ABU0XFD5_9MICO</name>
<dbReference type="Gene3D" id="3.30.450.40">
    <property type="match status" value="1"/>
</dbReference>
<comment type="caution">
    <text evidence="7">The sequence shown here is derived from an EMBL/GenBank/DDBJ whole genome shotgun (WGS) entry which is preliminary data.</text>
</comment>
<dbReference type="PROSITE" id="PS51078">
    <property type="entry name" value="ICLR_ED"/>
    <property type="match status" value="1"/>
</dbReference>
<dbReference type="InterPro" id="IPR029016">
    <property type="entry name" value="GAF-like_dom_sf"/>
</dbReference>
<evidence type="ECO:0000256" key="2">
    <source>
        <dbReference type="ARBA" id="ARBA00023125"/>
    </source>
</evidence>
<protein>
    <submittedName>
        <fullName evidence="7">IclR family transcriptional regulator</fullName>
    </submittedName>
</protein>
<keyword evidence="2" id="KW-0238">DNA-binding</keyword>
<proteinExistence type="predicted"/>
<dbReference type="PROSITE" id="PS51077">
    <property type="entry name" value="HTH_ICLR"/>
    <property type="match status" value="1"/>
</dbReference>
<gene>
    <name evidence="7" type="ORF">RBR11_07855</name>
</gene>
<feature type="domain" description="IclR-ED" evidence="6">
    <location>
        <begin position="74"/>
        <end position="256"/>
    </location>
</feature>
<evidence type="ECO:0000256" key="3">
    <source>
        <dbReference type="ARBA" id="ARBA00023163"/>
    </source>
</evidence>
<evidence type="ECO:0000313" key="8">
    <source>
        <dbReference type="Proteomes" id="UP001230289"/>
    </source>
</evidence>
<feature type="region of interest" description="Disordered" evidence="4">
    <location>
        <begin position="255"/>
        <end position="275"/>
    </location>
</feature>
<dbReference type="InterPro" id="IPR005471">
    <property type="entry name" value="Tscrpt_reg_IclR_N"/>
</dbReference>
<evidence type="ECO:0000256" key="1">
    <source>
        <dbReference type="ARBA" id="ARBA00023015"/>
    </source>
</evidence>
<evidence type="ECO:0000259" key="6">
    <source>
        <dbReference type="PROSITE" id="PS51078"/>
    </source>
</evidence>
<keyword evidence="3" id="KW-0804">Transcription</keyword>
<dbReference type="SMART" id="SM00346">
    <property type="entry name" value="HTH_ICLR"/>
    <property type="match status" value="1"/>
</dbReference>
<evidence type="ECO:0000313" key="7">
    <source>
        <dbReference type="EMBL" id="MDQ4213826.1"/>
    </source>
</evidence>
<dbReference type="InterPro" id="IPR036388">
    <property type="entry name" value="WH-like_DNA-bd_sf"/>
</dbReference>
<accession>A0ABU0XFD5</accession>
<dbReference type="EMBL" id="JAVFCB010000004">
    <property type="protein sequence ID" value="MDQ4213826.1"/>
    <property type="molecule type" value="Genomic_DNA"/>
</dbReference>
<dbReference type="PANTHER" id="PTHR30136:SF24">
    <property type="entry name" value="HTH-TYPE TRANSCRIPTIONAL REPRESSOR ALLR"/>
    <property type="match status" value="1"/>
</dbReference>
<feature type="domain" description="HTH iclR-type" evidence="5">
    <location>
        <begin position="11"/>
        <end position="73"/>
    </location>
</feature>
<dbReference type="Proteomes" id="UP001230289">
    <property type="component" value="Unassembled WGS sequence"/>
</dbReference>
<dbReference type="InterPro" id="IPR014757">
    <property type="entry name" value="Tscrpt_reg_IclR_C"/>
</dbReference>
<dbReference type="PANTHER" id="PTHR30136">
    <property type="entry name" value="HELIX-TURN-HELIX TRANSCRIPTIONAL REGULATOR, ICLR FAMILY"/>
    <property type="match status" value="1"/>
</dbReference>
<reference evidence="7 8" key="1">
    <citation type="submission" date="2023-08" db="EMBL/GenBank/DDBJ databases">
        <title>Microbacterium sp. nov., isolated from a waste landfill.</title>
        <authorList>
            <person name="Wen W."/>
        </authorList>
    </citation>
    <scope>NUCLEOTIDE SEQUENCE [LARGE SCALE GENOMIC DNA]</scope>
    <source>
        <strain evidence="7 8">ASV81</strain>
    </source>
</reference>
<dbReference type="Pfam" id="PF01614">
    <property type="entry name" value="IclR_C"/>
    <property type="match status" value="1"/>
</dbReference>
<sequence>MDKGSGSRPPLQTVDRALSVLLSFTGRRSEWGVLELAEEFDLDKSTAQRLLATLAGRGFLSADPYTRRYRLGPALWRIASAWERQGGMAALVEPVLAVLAEETSRTAVFAIGDGAHVRAVAAVEGGGVPMRNHPLVGELYPAHAGATSRAYFAFLSAQQRQALMYSLPLARFNDLTIHDATLIEQAMSEAATSGWAYSDGEYDFDTRAVAAPVFVAGRPIGSVSIGEHKSERLGDIRAHKDAVLRTAHAIGQLLSLRAPSPAPTSTPASAPERTS</sequence>
<dbReference type="Pfam" id="PF09339">
    <property type="entry name" value="HTH_IclR"/>
    <property type="match status" value="1"/>
</dbReference>
<keyword evidence="8" id="KW-1185">Reference proteome</keyword>
<evidence type="ECO:0000256" key="4">
    <source>
        <dbReference type="SAM" id="MobiDB-lite"/>
    </source>
</evidence>
<dbReference type="Gene3D" id="1.10.10.10">
    <property type="entry name" value="Winged helix-like DNA-binding domain superfamily/Winged helix DNA-binding domain"/>
    <property type="match status" value="1"/>
</dbReference>